<dbReference type="Proteomes" id="UP001516023">
    <property type="component" value="Unassembled WGS sequence"/>
</dbReference>
<comment type="caution">
    <text evidence="1">The sequence shown here is derived from an EMBL/GenBank/DDBJ whole genome shotgun (WGS) entry which is preliminary data.</text>
</comment>
<keyword evidence="2" id="KW-1185">Reference proteome</keyword>
<evidence type="ECO:0000313" key="2">
    <source>
        <dbReference type="Proteomes" id="UP001516023"/>
    </source>
</evidence>
<gene>
    <name evidence="1" type="ORF">HJC23_001254</name>
</gene>
<sequence length="155" mass="16337">MLPNYAVTTPAQQPLVYLQRKALPRQSWRHKLPRFFSVEFGDFAAVCAAGGLGEVAIGGGCRWSTLQGGEDIMATVTGAVVAGAYEEDKGEAAEQMIIRYKGNMLCFSSYPSPNCSPPVASPNTILHHQLNPSTCASSRCDPPAAIPPPATAASG</sequence>
<dbReference type="EMBL" id="JABMIG020000423">
    <property type="protein sequence ID" value="KAL3778683.1"/>
    <property type="molecule type" value="Genomic_DNA"/>
</dbReference>
<accession>A0ABD3NTA5</accession>
<name>A0ABD3NTA5_9STRA</name>
<evidence type="ECO:0000313" key="1">
    <source>
        <dbReference type="EMBL" id="KAL3778683.1"/>
    </source>
</evidence>
<protein>
    <submittedName>
        <fullName evidence="1">Uncharacterized protein</fullName>
    </submittedName>
</protein>
<proteinExistence type="predicted"/>
<reference evidence="1 2" key="1">
    <citation type="journal article" date="2020" name="G3 (Bethesda)">
        <title>Improved Reference Genome for Cyclotella cryptica CCMP332, a Model for Cell Wall Morphogenesis, Salinity Adaptation, and Lipid Production in Diatoms (Bacillariophyta).</title>
        <authorList>
            <person name="Roberts W.R."/>
            <person name="Downey K.M."/>
            <person name="Ruck E.C."/>
            <person name="Traller J.C."/>
            <person name="Alverson A.J."/>
        </authorList>
    </citation>
    <scope>NUCLEOTIDE SEQUENCE [LARGE SCALE GENOMIC DNA]</scope>
    <source>
        <strain evidence="1 2">CCMP332</strain>
    </source>
</reference>
<organism evidence="1 2">
    <name type="scientific">Cyclotella cryptica</name>
    <dbReference type="NCBI Taxonomy" id="29204"/>
    <lineage>
        <taxon>Eukaryota</taxon>
        <taxon>Sar</taxon>
        <taxon>Stramenopiles</taxon>
        <taxon>Ochrophyta</taxon>
        <taxon>Bacillariophyta</taxon>
        <taxon>Coscinodiscophyceae</taxon>
        <taxon>Thalassiosirophycidae</taxon>
        <taxon>Stephanodiscales</taxon>
        <taxon>Stephanodiscaceae</taxon>
        <taxon>Cyclotella</taxon>
    </lineage>
</organism>
<dbReference type="AlphaFoldDB" id="A0ABD3NTA5"/>